<protein>
    <submittedName>
        <fullName evidence="1">Uncharacterized protein</fullName>
    </submittedName>
</protein>
<name>A0ABX8CN83_9NOCA</name>
<dbReference type="EMBL" id="CP074371">
    <property type="protein sequence ID" value="QVI21392.1"/>
    <property type="molecule type" value="Genomic_DNA"/>
</dbReference>
<dbReference type="GeneID" id="300989931"/>
<accession>A0ABX8CN83</accession>
<keyword evidence="2" id="KW-1185">Reference proteome</keyword>
<dbReference type="Proteomes" id="UP000683310">
    <property type="component" value="Chromosome"/>
</dbReference>
<sequence length="97" mass="10515">MSDILDVLHSRWAESAAEAIFTGDEHPTVTLTTHEAVDLIAHIEALRHAVSEAAASFERIRAALDQQTAHPEAQSRQACTIARHAAETLTSASERSD</sequence>
<proteinExistence type="predicted"/>
<gene>
    <name evidence="1" type="ORF">KHQ06_36450</name>
</gene>
<reference evidence="1 2" key="1">
    <citation type="submission" date="2021-04" db="EMBL/GenBank/DDBJ databases">
        <title>Nocardia tengchongensis.</title>
        <authorList>
            <person name="Zhuang k."/>
            <person name="Ran Y."/>
            <person name="Li W."/>
        </authorList>
    </citation>
    <scope>NUCLEOTIDE SEQUENCE [LARGE SCALE GENOMIC DNA]</scope>
    <source>
        <strain evidence="1 2">CFH S0057</strain>
    </source>
</reference>
<evidence type="ECO:0000313" key="1">
    <source>
        <dbReference type="EMBL" id="QVI21392.1"/>
    </source>
</evidence>
<organism evidence="1 2">
    <name type="scientific">Nocardia tengchongensis</name>
    <dbReference type="NCBI Taxonomy" id="2055889"/>
    <lineage>
        <taxon>Bacteria</taxon>
        <taxon>Bacillati</taxon>
        <taxon>Actinomycetota</taxon>
        <taxon>Actinomycetes</taxon>
        <taxon>Mycobacteriales</taxon>
        <taxon>Nocardiaceae</taxon>
        <taxon>Nocardia</taxon>
    </lineage>
</organism>
<evidence type="ECO:0000313" key="2">
    <source>
        <dbReference type="Proteomes" id="UP000683310"/>
    </source>
</evidence>
<dbReference type="RefSeq" id="WP_213557494.1">
    <property type="nucleotide sequence ID" value="NZ_JBFAJM010000003.1"/>
</dbReference>